<keyword evidence="6" id="KW-0460">Magnesium</keyword>
<dbReference type="InterPro" id="IPR011025">
    <property type="entry name" value="GproteinA_insert"/>
</dbReference>
<protein>
    <submittedName>
        <fullName evidence="8">Uncharacterized protein</fullName>
    </submittedName>
</protein>
<accession>A0AAV5A2B1</accession>
<evidence type="ECO:0000256" key="1">
    <source>
        <dbReference type="ARBA" id="ARBA00022723"/>
    </source>
</evidence>
<dbReference type="GO" id="GO:0005834">
    <property type="term" value="C:heterotrimeric G-protein complex"/>
    <property type="evidence" value="ECO:0007669"/>
    <property type="project" value="TreeGrafter"/>
</dbReference>
<feature type="binding site" evidence="5">
    <location>
        <begin position="107"/>
        <end position="112"/>
    </location>
    <ligand>
        <name>GTP</name>
        <dbReference type="ChEBI" id="CHEBI:37565"/>
    </ligand>
</feature>
<dbReference type="InterPro" id="IPR027417">
    <property type="entry name" value="P-loop_NTPase"/>
</dbReference>
<dbReference type="AlphaFoldDB" id="A0AAV5A2B1"/>
<evidence type="ECO:0000313" key="8">
    <source>
        <dbReference type="EMBL" id="GJJ08385.1"/>
    </source>
</evidence>
<dbReference type="SUPFAM" id="SSF47895">
    <property type="entry name" value="Transducin (alpha subunit), insertion domain"/>
    <property type="match status" value="1"/>
</dbReference>
<dbReference type="Pfam" id="PF00503">
    <property type="entry name" value="G-alpha"/>
    <property type="match status" value="1"/>
</dbReference>
<feature type="region of interest" description="Disordered" evidence="7">
    <location>
        <begin position="222"/>
        <end position="243"/>
    </location>
</feature>
<dbReference type="PRINTS" id="PR00318">
    <property type="entry name" value="GPROTEINA"/>
</dbReference>
<keyword evidence="9" id="KW-1185">Reference proteome</keyword>
<feature type="compositionally biased region" description="Polar residues" evidence="7">
    <location>
        <begin position="222"/>
        <end position="233"/>
    </location>
</feature>
<feature type="binding site" evidence="6">
    <location>
        <position position="310"/>
    </location>
    <ligand>
        <name>Mg(2+)</name>
        <dbReference type="ChEBI" id="CHEBI:18420"/>
    </ligand>
</feature>
<dbReference type="Proteomes" id="UP001050691">
    <property type="component" value="Unassembled WGS sequence"/>
</dbReference>
<dbReference type="GO" id="GO:0007188">
    <property type="term" value="P:adenylate cyclase-modulating G protein-coupled receptor signaling pathway"/>
    <property type="evidence" value="ECO:0007669"/>
    <property type="project" value="TreeGrafter"/>
</dbReference>
<dbReference type="InterPro" id="IPR001019">
    <property type="entry name" value="Gprotein_alpha_su"/>
</dbReference>
<gene>
    <name evidence="8" type="ORF">Clacol_002600</name>
</gene>
<dbReference type="SUPFAM" id="SSF52540">
    <property type="entry name" value="P-loop containing nucleoside triphosphate hydrolases"/>
    <property type="match status" value="1"/>
</dbReference>
<dbReference type="GO" id="GO:0005525">
    <property type="term" value="F:GTP binding"/>
    <property type="evidence" value="ECO:0007669"/>
    <property type="project" value="UniProtKB-KW"/>
</dbReference>
<dbReference type="PANTHER" id="PTHR10218:SF360">
    <property type="entry name" value="GUANINE NUCLEOTIDE-BINDING PROTEIN SUBUNIT ALPHA HOMOLOG"/>
    <property type="match status" value="1"/>
</dbReference>
<evidence type="ECO:0000256" key="3">
    <source>
        <dbReference type="ARBA" id="ARBA00023134"/>
    </source>
</evidence>
<keyword evidence="1 6" id="KW-0479">Metal-binding</keyword>
<organism evidence="8 9">
    <name type="scientific">Clathrus columnatus</name>
    <dbReference type="NCBI Taxonomy" id="1419009"/>
    <lineage>
        <taxon>Eukaryota</taxon>
        <taxon>Fungi</taxon>
        <taxon>Dikarya</taxon>
        <taxon>Basidiomycota</taxon>
        <taxon>Agaricomycotina</taxon>
        <taxon>Agaricomycetes</taxon>
        <taxon>Phallomycetidae</taxon>
        <taxon>Phallales</taxon>
        <taxon>Clathraceae</taxon>
        <taxon>Clathrus</taxon>
    </lineage>
</organism>
<sequence>MLSQTTSRGSGGIATDSKSGFLLPKYMAPSAQSRHPSSIDAIDDPLSFALRPPDGETEEERKQRLAKEALDKEQSNQIDEELRAERETLRRRKAAGEVKLLLLGQAESGKSTLQKQFQLMHCPVSLDQERSSWSTVVYLNIVKAIRAILDSFDKFPLDPATLDESSSTWPNRLANLKLRLSPLLGMEASLTSRFSVGGNKAISGGKEGVLVHRGWQTAIKSNPFSKNHSSWKSAPTDANTPPDDPVGRIICACKDDVKELWEHPSVKEQIRTRRLRLDDGTDFFLNDIDRIGSPGYLPSIDDIMRARIRTMGIAEHEFEVSMGSKAVRWLLYDVGGARSQRNSWIPYFDDATAIIFLAPISAFDQYLDEDSRTNRIDDSLQLFTKICSHRLLKHVHMVLFLNKTDLLKAKLESGILVKR</sequence>
<evidence type="ECO:0000256" key="2">
    <source>
        <dbReference type="ARBA" id="ARBA00022741"/>
    </source>
</evidence>
<dbReference type="Gene3D" id="3.40.50.300">
    <property type="entry name" value="P-loop containing nucleotide triphosphate hydrolases"/>
    <property type="match status" value="2"/>
</dbReference>
<dbReference type="FunFam" id="3.40.50.300:FF:000692">
    <property type="entry name" value="Guanine nucleotide-binding protein subunit alpha"/>
    <property type="match status" value="1"/>
</dbReference>
<dbReference type="EMBL" id="BPWL01000003">
    <property type="protein sequence ID" value="GJJ08385.1"/>
    <property type="molecule type" value="Genomic_DNA"/>
</dbReference>
<feature type="binding site" evidence="5">
    <location>
        <begin position="402"/>
        <end position="405"/>
    </location>
    <ligand>
        <name>GTP</name>
        <dbReference type="ChEBI" id="CHEBI:37565"/>
    </ligand>
</feature>
<dbReference type="PROSITE" id="PS51882">
    <property type="entry name" value="G_ALPHA"/>
    <property type="match status" value="1"/>
</dbReference>
<evidence type="ECO:0000256" key="4">
    <source>
        <dbReference type="ARBA" id="ARBA00023224"/>
    </source>
</evidence>
<dbReference type="GO" id="GO:0001664">
    <property type="term" value="F:G protein-coupled receptor binding"/>
    <property type="evidence" value="ECO:0007669"/>
    <property type="project" value="TreeGrafter"/>
</dbReference>
<dbReference type="GO" id="GO:0005737">
    <property type="term" value="C:cytoplasm"/>
    <property type="evidence" value="ECO:0007669"/>
    <property type="project" value="TreeGrafter"/>
</dbReference>
<evidence type="ECO:0000256" key="6">
    <source>
        <dbReference type="PIRSR" id="PIRSR601019-2"/>
    </source>
</evidence>
<dbReference type="GO" id="GO:0046872">
    <property type="term" value="F:metal ion binding"/>
    <property type="evidence" value="ECO:0007669"/>
    <property type="project" value="UniProtKB-KW"/>
</dbReference>
<feature type="region of interest" description="Disordered" evidence="7">
    <location>
        <begin position="1"/>
        <end position="60"/>
    </location>
</feature>
<keyword evidence="3 5" id="KW-0342">GTP-binding</keyword>
<evidence type="ECO:0000256" key="7">
    <source>
        <dbReference type="SAM" id="MobiDB-lite"/>
    </source>
</evidence>
<dbReference type="GO" id="GO:0031683">
    <property type="term" value="F:G-protein beta/gamma-subunit complex binding"/>
    <property type="evidence" value="ECO:0007669"/>
    <property type="project" value="InterPro"/>
</dbReference>
<proteinExistence type="predicted"/>
<dbReference type="CDD" id="cd00066">
    <property type="entry name" value="G-alpha"/>
    <property type="match status" value="1"/>
</dbReference>
<feature type="binding site" evidence="6">
    <location>
        <position position="111"/>
    </location>
    <ligand>
        <name>Mg(2+)</name>
        <dbReference type="ChEBI" id="CHEBI:18420"/>
    </ligand>
</feature>
<dbReference type="GO" id="GO:0003924">
    <property type="term" value="F:GTPase activity"/>
    <property type="evidence" value="ECO:0007669"/>
    <property type="project" value="InterPro"/>
</dbReference>
<evidence type="ECO:0000256" key="5">
    <source>
        <dbReference type="PIRSR" id="PIRSR601019-1"/>
    </source>
</evidence>
<dbReference type="SMART" id="SM00275">
    <property type="entry name" value="G_alpha"/>
    <property type="match status" value="1"/>
</dbReference>
<keyword evidence="2 5" id="KW-0547">Nucleotide-binding</keyword>
<comment type="caution">
    <text evidence="8">The sequence shown here is derived from an EMBL/GenBank/DDBJ whole genome shotgun (WGS) entry which is preliminary data.</text>
</comment>
<dbReference type="PANTHER" id="PTHR10218">
    <property type="entry name" value="GTP-BINDING PROTEIN ALPHA SUBUNIT"/>
    <property type="match status" value="1"/>
</dbReference>
<reference evidence="8" key="1">
    <citation type="submission" date="2021-10" db="EMBL/GenBank/DDBJ databases">
        <title>De novo Genome Assembly of Clathrus columnatus (Basidiomycota, Fungi) Using Illumina and Nanopore Sequence Data.</title>
        <authorList>
            <person name="Ogiso-Tanaka E."/>
            <person name="Itagaki H."/>
            <person name="Hosoya T."/>
            <person name="Hosaka K."/>
        </authorList>
    </citation>
    <scope>NUCLEOTIDE SEQUENCE</scope>
    <source>
        <strain evidence="8">MO-923</strain>
    </source>
</reference>
<evidence type="ECO:0000313" key="9">
    <source>
        <dbReference type="Proteomes" id="UP001050691"/>
    </source>
</evidence>
<name>A0AAV5A2B1_9AGAM</name>
<keyword evidence="4" id="KW-0807">Transducer</keyword>